<evidence type="ECO:0000259" key="15">
    <source>
        <dbReference type="PROSITE" id="PS51462"/>
    </source>
</evidence>
<evidence type="ECO:0000256" key="6">
    <source>
        <dbReference type="ARBA" id="ARBA00022763"/>
    </source>
</evidence>
<feature type="binding site" evidence="12">
    <location>
        <begin position="31"/>
        <end position="34"/>
    </location>
    <ligand>
        <name>8-oxo-dGTP</name>
        <dbReference type="ChEBI" id="CHEBI:77896"/>
    </ligand>
</feature>
<dbReference type="RefSeq" id="WP_015357746.1">
    <property type="nucleotide sequence ID" value="NZ_CP014672.1"/>
</dbReference>
<dbReference type="InterPro" id="IPR020476">
    <property type="entry name" value="Nudix_hydrolase"/>
</dbReference>
<dbReference type="PROSITE" id="PS00893">
    <property type="entry name" value="NUDIX_BOX"/>
    <property type="match status" value="1"/>
</dbReference>
<reference evidence="16 17" key="1">
    <citation type="submission" date="2016-02" db="EMBL/GenBank/DDBJ databases">
        <title>Comparison of Clostridium stercorarium subspecies using comparative genomics and transcriptomics.</title>
        <authorList>
            <person name="Schellenberg J."/>
            <person name="Thallinger G."/>
            <person name="Levin D.B."/>
            <person name="Zhang X."/>
            <person name="Alvare G."/>
            <person name="Fristensky B."/>
            <person name="Sparling R."/>
        </authorList>
    </citation>
    <scope>NUCLEOTIDE SEQUENCE [LARGE SCALE GENOMIC DNA]</scope>
    <source>
        <strain evidence="16 17">DSM 2910</strain>
    </source>
</reference>
<evidence type="ECO:0000256" key="8">
    <source>
        <dbReference type="ARBA" id="ARBA00022842"/>
    </source>
</evidence>
<dbReference type="Pfam" id="PF00293">
    <property type="entry name" value="NUDIX"/>
    <property type="match status" value="1"/>
</dbReference>
<dbReference type="InterPro" id="IPR003561">
    <property type="entry name" value="Mutator_MutT"/>
</dbReference>
<dbReference type="GO" id="GO:0006281">
    <property type="term" value="P:DNA repair"/>
    <property type="evidence" value="ECO:0007669"/>
    <property type="project" value="UniProtKB-KW"/>
</dbReference>
<evidence type="ECO:0000256" key="4">
    <source>
        <dbReference type="ARBA" id="ARBA00022705"/>
    </source>
</evidence>
<dbReference type="OrthoDB" id="9810648at2"/>
<evidence type="ECO:0000256" key="10">
    <source>
        <dbReference type="ARBA" id="ARBA00035861"/>
    </source>
</evidence>
<dbReference type="NCBIfam" id="TIGR00586">
    <property type="entry name" value="mutt"/>
    <property type="match status" value="1"/>
</dbReference>
<sequence>MTKVAAAIIRKNGKILICKRGAGGNCGHLWEFPGGKQEDGETLTECLERELNEELGVKIRVKGVFDTVVYRYPDREIFFTFFNAEIEEGIPCPTVHEEIKWVTPKELTEYEFCPADIEIVKKLHEESG</sequence>
<dbReference type="EMBL" id="CP014672">
    <property type="protein sequence ID" value="ANW97544.1"/>
    <property type="molecule type" value="Genomic_DNA"/>
</dbReference>
<evidence type="ECO:0000256" key="12">
    <source>
        <dbReference type="PIRSR" id="PIRSR603561-1"/>
    </source>
</evidence>
<keyword evidence="3" id="KW-0515">Mutator protein</keyword>
<dbReference type="PANTHER" id="PTHR47707">
    <property type="entry name" value="8-OXO-DGTP DIPHOSPHATASE"/>
    <property type="match status" value="1"/>
</dbReference>
<dbReference type="PRINTS" id="PR00502">
    <property type="entry name" value="NUDIXFAMILY"/>
</dbReference>
<name>A0A1B1Y9W3_THEST</name>
<dbReference type="GO" id="GO:0006260">
    <property type="term" value="P:DNA replication"/>
    <property type="evidence" value="ECO:0007669"/>
    <property type="project" value="UniProtKB-KW"/>
</dbReference>
<dbReference type="Gene3D" id="3.90.79.10">
    <property type="entry name" value="Nucleoside Triphosphate Pyrophosphohydrolase"/>
    <property type="match status" value="1"/>
</dbReference>
<evidence type="ECO:0000256" key="14">
    <source>
        <dbReference type="RuleBase" id="RU003476"/>
    </source>
</evidence>
<dbReference type="CDD" id="cd03425">
    <property type="entry name" value="NUDIX_MutT_NudA_like"/>
    <property type="match status" value="1"/>
</dbReference>
<dbReference type="PANTHER" id="PTHR47707:SF1">
    <property type="entry name" value="NUDIX HYDROLASE FAMILY PROTEIN"/>
    <property type="match status" value="1"/>
</dbReference>
<accession>A0A1B1Y9W3</accession>
<dbReference type="GO" id="GO:0046872">
    <property type="term" value="F:metal ion binding"/>
    <property type="evidence" value="ECO:0007669"/>
    <property type="project" value="UniProtKB-KW"/>
</dbReference>
<organism evidence="16 17">
    <name type="scientific">Thermoclostridium stercorarium subsp. thermolacticum DSM 2910</name>
    <dbReference type="NCBI Taxonomy" id="1121336"/>
    <lineage>
        <taxon>Bacteria</taxon>
        <taxon>Bacillati</taxon>
        <taxon>Bacillota</taxon>
        <taxon>Clostridia</taxon>
        <taxon>Eubacteriales</taxon>
        <taxon>Oscillospiraceae</taxon>
        <taxon>Thermoclostridium</taxon>
    </lineage>
</organism>
<keyword evidence="6" id="KW-0227">DNA damage</keyword>
<dbReference type="Proteomes" id="UP000092971">
    <property type="component" value="Chromosome"/>
</dbReference>
<evidence type="ECO:0000256" key="1">
    <source>
        <dbReference type="ARBA" id="ARBA00001946"/>
    </source>
</evidence>
<keyword evidence="8 13" id="KW-0460">Magnesium</keyword>
<evidence type="ECO:0000256" key="2">
    <source>
        <dbReference type="ARBA" id="ARBA00005582"/>
    </source>
</evidence>
<keyword evidence="5 13" id="KW-0479">Metal-binding</keyword>
<evidence type="ECO:0000256" key="13">
    <source>
        <dbReference type="PIRSR" id="PIRSR603561-2"/>
    </source>
</evidence>
<proteinExistence type="inferred from homology"/>
<protein>
    <recommendedName>
        <fullName evidence="11">8-oxo-dGTP diphosphatase</fullName>
        <ecNumber evidence="11">3.6.1.55</ecNumber>
    </recommendedName>
</protein>
<keyword evidence="9" id="KW-0234">DNA repair</keyword>
<evidence type="ECO:0000256" key="7">
    <source>
        <dbReference type="ARBA" id="ARBA00022801"/>
    </source>
</evidence>
<feature type="binding site" evidence="13">
    <location>
        <position position="54"/>
    </location>
    <ligand>
        <name>Mg(2+)</name>
        <dbReference type="ChEBI" id="CHEBI:18420"/>
    </ligand>
</feature>
<dbReference type="GO" id="GO:0035539">
    <property type="term" value="F:8-oxo-7,8-dihydrodeoxyguanosine triphosphate pyrophosphatase activity"/>
    <property type="evidence" value="ECO:0007669"/>
    <property type="project" value="UniProtKB-EC"/>
</dbReference>
<evidence type="ECO:0000313" key="17">
    <source>
        <dbReference type="Proteomes" id="UP000092971"/>
    </source>
</evidence>
<dbReference type="PROSITE" id="PS51462">
    <property type="entry name" value="NUDIX"/>
    <property type="match status" value="1"/>
</dbReference>
<dbReference type="InterPro" id="IPR000086">
    <property type="entry name" value="NUDIX_hydrolase_dom"/>
</dbReference>
<keyword evidence="7 14" id="KW-0378">Hydrolase</keyword>
<feature type="binding site" evidence="13">
    <location>
        <position position="34"/>
    </location>
    <ligand>
        <name>Mg(2+)</name>
        <dbReference type="ChEBI" id="CHEBI:18420"/>
    </ligand>
</feature>
<dbReference type="AlphaFoldDB" id="A0A1B1Y9W3"/>
<evidence type="ECO:0000313" key="16">
    <source>
        <dbReference type="EMBL" id="ANW97544.1"/>
    </source>
</evidence>
<dbReference type="InterPro" id="IPR047127">
    <property type="entry name" value="MutT-like"/>
</dbReference>
<comment type="cofactor">
    <cofactor evidence="1 13">
        <name>Mg(2+)</name>
        <dbReference type="ChEBI" id="CHEBI:18420"/>
    </cofactor>
</comment>
<feature type="domain" description="Nudix hydrolase" evidence="15">
    <location>
        <begin position="1"/>
        <end position="125"/>
    </location>
</feature>
<evidence type="ECO:0000256" key="11">
    <source>
        <dbReference type="ARBA" id="ARBA00038905"/>
    </source>
</evidence>
<feature type="binding site" evidence="12">
    <location>
        <position position="20"/>
    </location>
    <ligand>
        <name>8-oxo-dGTP</name>
        <dbReference type="ChEBI" id="CHEBI:77896"/>
    </ligand>
</feature>
<dbReference type="EC" id="3.6.1.55" evidence="11"/>
<comment type="catalytic activity">
    <reaction evidence="10">
        <text>8-oxo-dGTP + H2O = 8-oxo-dGMP + diphosphate + H(+)</text>
        <dbReference type="Rhea" id="RHEA:31575"/>
        <dbReference type="ChEBI" id="CHEBI:15377"/>
        <dbReference type="ChEBI" id="CHEBI:15378"/>
        <dbReference type="ChEBI" id="CHEBI:33019"/>
        <dbReference type="ChEBI" id="CHEBI:63224"/>
        <dbReference type="ChEBI" id="CHEBI:77896"/>
        <dbReference type="EC" id="3.6.1.55"/>
    </reaction>
</comment>
<keyword evidence="4" id="KW-0235">DNA replication</keyword>
<dbReference type="GO" id="GO:0008413">
    <property type="term" value="F:8-oxo-7,8-dihydroguanosine triphosphate pyrophosphatase activity"/>
    <property type="evidence" value="ECO:0007669"/>
    <property type="project" value="InterPro"/>
</dbReference>
<dbReference type="GO" id="GO:0044715">
    <property type="term" value="F:8-oxo-dGDP phosphatase activity"/>
    <property type="evidence" value="ECO:0007669"/>
    <property type="project" value="TreeGrafter"/>
</dbReference>
<evidence type="ECO:0000256" key="3">
    <source>
        <dbReference type="ARBA" id="ARBA00022457"/>
    </source>
</evidence>
<comment type="similarity">
    <text evidence="2 14">Belongs to the Nudix hydrolase family.</text>
</comment>
<dbReference type="GO" id="GO:0044716">
    <property type="term" value="F:8-oxo-GDP phosphatase activity"/>
    <property type="evidence" value="ECO:0007669"/>
    <property type="project" value="TreeGrafter"/>
</dbReference>
<evidence type="ECO:0000256" key="9">
    <source>
        <dbReference type="ARBA" id="ARBA00023204"/>
    </source>
</evidence>
<dbReference type="SUPFAM" id="SSF55811">
    <property type="entry name" value="Nudix"/>
    <property type="match status" value="1"/>
</dbReference>
<dbReference type="InterPro" id="IPR015797">
    <property type="entry name" value="NUDIX_hydrolase-like_dom_sf"/>
</dbReference>
<gene>
    <name evidence="16" type="ORF">CSTERTH_00075</name>
</gene>
<evidence type="ECO:0000256" key="5">
    <source>
        <dbReference type="ARBA" id="ARBA00022723"/>
    </source>
</evidence>
<dbReference type="InterPro" id="IPR020084">
    <property type="entry name" value="NUDIX_hydrolase_CS"/>
</dbReference>